<evidence type="ECO:0000256" key="3">
    <source>
        <dbReference type="ARBA" id="ARBA00012319"/>
    </source>
</evidence>
<proteinExistence type="inferred from homology"/>
<comment type="similarity">
    <text evidence="2">Belongs to the rod/cone cGMP-PDE gamma subunit family.</text>
</comment>
<accession>A0A674MWI6</accession>
<reference evidence="10" key="3">
    <citation type="submission" date="2025-09" db="UniProtKB">
        <authorList>
            <consortium name="Ensembl"/>
        </authorList>
    </citation>
    <scope>IDENTIFICATION</scope>
</reference>
<organism evidence="10 11">
    <name type="scientific">Takifugu rubripes</name>
    <name type="common">Japanese pufferfish</name>
    <name type="synonym">Fugu rubripes</name>
    <dbReference type="NCBI Taxonomy" id="31033"/>
    <lineage>
        <taxon>Eukaryota</taxon>
        <taxon>Metazoa</taxon>
        <taxon>Chordata</taxon>
        <taxon>Craniata</taxon>
        <taxon>Vertebrata</taxon>
        <taxon>Euteleostomi</taxon>
        <taxon>Actinopterygii</taxon>
        <taxon>Neopterygii</taxon>
        <taxon>Teleostei</taxon>
        <taxon>Neoteleostei</taxon>
        <taxon>Acanthomorphata</taxon>
        <taxon>Eupercaria</taxon>
        <taxon>Tetraodontiformes</taxon>
        <taxon>Tetradontoidea</taxon>
        <taxon>Tetraodontidae</taxon>
        <taxon>Takifugu</taxon>
    </lineage>
</organism>
<evidence type="ECO:0000313" key="10">
    <source>
        <dbReference type="Ensembl" id="ENSTRUP00000065554.1"/>
    </source>
</evidence>
<protein>
    <recommendedName>
        <fullName evidence="3">3',5'-cyclic-GMP phosphodiesterase</fullName>
        <ecNumber evidence="3">3.1.4.35</ecNumber>
    </recommendedName>
</protein>
<evidence type="ECO:0000256" key="7">
    <source>
        <dbReference type="ARBA" id="ARBA00023305"/>
    </source>
</evidence>
<dbReference type="GO" id="GO:0007601">
    <property type="term" value="P:visual perception"/>
    <property type="evidence" value="ECO:0007669"/>
    <property type="project" value="UniProtKB-KW"/>
</dbReference>
<dbReference type="GO" id="GO:0042622">
    <property type="term" value="C:photoreceptor outer segment membrane"/>
    <property type="evidence" value="ECO:0007669"/>
    <property type="project" value="TreeGrafter"/>
</dbReference>
<evidence type="ECO:0000256" key="1">
    <source>
        <dbReference type="ARBA" id="ARBA00000583"/>
    </source>
</evidence>
<evidence type="ECO:0000313" key="11">
    <source>
        <dbReference type="Proteomes" id="UP000005226"/>
    </source>
</evidence>
<keyword evidence="5" id="KW-0716">Sensory transduction</keyword>
<dbReference type="Proteomes" id="UP000005226">
    <property type="component" value="Chromosome 13"/>
</dbReference>
<dbReference type="Ensembl" id="ENSTRUT00000079116.1">
    <property type="protein sequence ID" value="ENSTRUP00000065554.1"/>
    <property type="gene ID" value="ENSTRUG00000031459.1"/>
</dbReference>
<dbReference type="InParanoid" id="A0A674MWI6"/>
<dbReference type="PANTHER" id="PTHR12122">
    <property type="entry name" value="RETINAL CONE RHODOPSIN-SENSITIVE CGMP 3',5'-CYCLIC PHOSPHODIESTERASE GAMMA-SUBUNIT-RELATED"/>
    <property type="match status" value="1"/>
</dbReference>
<reference evidence="10 11" key="1">
    <citation type="journal article" date="2011" name="Genome Biol. Evol.">
        <title>Integration of the genetic map and genome assembly of fugu facilitates insights into distinct features of genome evolution in teleosts and mammals.</title>
        <authorList>
            <person name="Kai W."/>
            <person name="Kikuchi K."/>
            <person name="Tohari S."/>
            <person name="Chew A.K."/>
            <person name="Tay A."/>
            <person name="Fujiwara A."/>
            <person name="Hosoya S."/>
            <person name="Suetake H."/>
            <person name="Naruse K."/>
            <person name="Brenner S."/>
            <person name="Suzuki Y."/>
            <person name="Venkatesh B."/>
        </authorList>
    </citation>
    <scope>NUCLEOTIDE SEQUENCE [LARGE SCALE GENOMIC DNA]</scope>
</reference>
<dbReference type="InterPro" id="IPR037030">
    <property type="entry name" value="PDE6_gamma_sf"/>
</dbReference>
<evidence type="ECO:0000256" key="8">
    <source>
        <dbReference type="ARBA" id="ARBA00025377"/>
    </source>
</evidence>
<reference evidence="10" key="2">
    <citation type="submission" date="2025-08" db="UniProtKB">
        <authorList>
            <consortium name="Ensembl"/>
        </authorList>
    </citation>
    <scope>IDENTIFICATION</scope>
</reference>
<evidence type="ECO:0000256" key="2">
    <source>
        <dbReference type="ARBA" id="ARBA00006377"/>
    </source>
</evidence>
<dbReference type="GeneTree" id="ENSGT00390000013260"/>
<name>A0A674MWI6_TAKRU</name>
<dbReference type="GO" id="GO:0045742">
    <property type="term" value="P:positive regulation of epidermal growth factor receptor signaling pathway"/>
    <property type="evidence" value="ECO:0007669"/>
    <property type="project" value="TreeGrafter"/>
</dbReference>
<keyword evidence="7" id="KW-0844">Vision</keyword>
<dbReference type="InterPro" id="IPR006952">
    <property type="entry name" value="PDE6_gamma"/>
</dbReference>
<dbReference type="GO" id="GO:0030553">
    <property type="term" value="F:cGMP binding"/>
    <property type="evidence" value="ECO:0007669"/>
    <property type="project" value="InterPro"/>
</dbReference>
<evidence type="ECO:0000256" key="9">
    <source>
        <dbReference type="SAM" id="MobiDB-lite"/>
    </source>
</evidence>
<dbReference type="GO" id="GO:0045745">
    <property type="term" value="P:positive regulation of G protein-coupled receptor signaling pathway"/>
    <property type="evidence" value="ECO:0007669"/>
    <property type="project" value="TreeGrafter"/>
</dbReference>
<dbReference type="PANTHER" id="PTHR12122:SF8">
    <property type="entry name" value="RHODOPSIN-SENSITIVE CGMP 3',5'-CYCLIC PHOSPHODIESTERASE SUBUNIT GAMMA"/>
    <property type="match status" value="1"/>
</dbReference>
<dbReference type="Gene3D" id="4.10.1120.10">
    <property type="entry name" value="Retinal cGMP phosphodiesterase, gamma subunit"/>
    <property type="match status" value="1"/>
</dbReference>
<dbReference type="GO" id="GO:0047555">
    <property type="term" value="F:3',5'-cyclic-GMP phosphodiesterase activity"/>
    <property type="evidence" value="ECO:0007669"/>
    <property type="project" value="UniProtKB-EC"/>
</dbReference>
<evidence type="ECO:0000256" key="5">
    <source>
        <dbReference type="ARBA" id="ARBA00022606"/>
    </source>
</evidence>
<comment type="function">
    <text evidence="8">Participates in processes of transmission and amplification of the visual signal. cGMP-PDEs are the effector molecules in G-protein-mediated phototransduction in vertebrate rods and cones.</text>
</comment>
<dbReference type="EC" id="3.1.4.35" evidence="3"/>
<evidence type="ECO:0000256" key="6">
    <source>
        <dbReference type="ARBA" id="ARBA00022801"/>
    </source>
</evidence>
<feature type="region of interest" description="Disordered" evidence="9">
    <location>
        <begin position="27"/>
        <end position="73"/>
    </location>
</feature>
<dbReference type="Pfam" id="PF04868">
    <property type="entry name" value="PDE6_gamma"/>
    <property type="match status" value="1"/>
</dbReference>
<sequence length="96" mass="10020">FGSAGPAGALILHLPVATEMNAAVEGADGAKAAPPKFKQKESRQFKSKAPKAGQKGFDDVPGMDGLGGNSRSRRRHLPLEAFGDMELSDLAQFGIV</sequence>
<comment type="catalytic activity">
    <reaction evidence="1">
        <text>3',5'-cyclic GMP + H2O = GMP + H(+)</text>
        <dbReference type="Rhea" id="RHEA:16957"/>
        <dbReference type="ChEBI" id="CHEBI:15377"/>
        <dbReference type="ChEBI" id="CHEBI:15378"/>
        <dbReference type="ChEBI" id="CHEBI:57746"/>
        <dbReference type="ChEBI" id="CHEBI:58115"/>
        <dbReference type="EC" id="3.1.4.35"/>
    </reaction>
</comment>
<dbReference type="AlphaFoldDB" id="A0A674MWI6"/>
<keyword evidence="6" id="KW-0378">Hydrolase</keyword>
<keyword evidence="4" id="KW-0140">cGMP</keyword>
<evidence type="ECO:0000256" key="4">
    <source>
        <dbReference type="ARBA" id="ARBA00022535"/>
    </source>
</evidence>
<keyword evidence="11" id="KW-1185">Reference proteome</keyword>